<evidence type="ECO:0000313" key="6">
    <source>
        <dbReference type="Proteomes" id="UP001317629"/>
    </source>
</evidence>
<evidence type="ECO:0000256" key="1">
    <source>
        <dbReference type="ARBA" id="ARBA00001709"/>
    </source>
</evidence>
<name>A0ABM8ECH0_9HYPH</name>
<proteinExistence type="predicted"/>
<dbReference type="Pfam" id="PF16113">
    <property type="entry name" value="ECH_2"/>
    <property type="match status" value="1"/>
</dbReference>
<organism evidence="5 6">
    <name type="scientific">Methylocystis iwaonis</name>
    <dbReference type="NCBI Taxonomy" id="2885079"/>
    <lineage>
        <taxon>Bacteria</taxon>
        <taxon>Pseudomonadati</taxon>
        <taxon>Pseudomonadota</taxon>
        <taxon>Alphaproteobacteria</taxon>
        <taxon>Hyphomicrobiales</taxon>
        <taxon>Methylocystaceae</taxon>
        <taxon>Methylocystis</taxon>
    </lineage>
</organism>
<dbReference type="SUPFAM" id="SSF52096">
    <property type="entry name" value="ClpP/crotonase"/>
    <property type="match status" value="1"/>
</dbReference>
<feature type="domain" description="Enoyl-CoA hydratase/isomerase" evidence="4">
    <location>
        <begin position="16"/>
        <end position="337"/>
    </location>
</feature>
<comment type="catalytic activity">
    <reaction evidence="1">
        <text>3-hydroxy-2-methylpropanoyl-CoA + H2O = 3-hydroxy-2-methylpropanoate + CoA + H(+)</text>
        <dbReference type="Rhea" id="RHEA:20888"/>
        <dbReference type="ChEBI" id="CHEBI:11805"/>
        <dbReference type="ChEBI" id="CHEBI:15377"/>
        <dbReference type="ChEBI" id="CHEBI:15378"/>
        <dbReference type="ChEBI" id="CHEBI:57287"/>
        <dbReference type="ChEBI" id="CHEBI:57340"/>
        <dbReference type="EC" id="3.1.2.4"/>
    </reaction>
</comment>
<dbReference type="RefSeq" id="WP_281929062.1">
    <property type="nucleotide sequence ID" value="NZ_AP027142.1"/>
</dbReference>
<dbReference type="EMBL" id="AP027142">
    <property type="protein sequence ID" value="BDV35599.1"/>
    <property type="molecule type" value="Genomic_DNA"/>
</dbReference>
<gene>
    <name evidence="5" type="ORF">SS37A_31280</name>
</gene>
<evidence type="ECO:0000256" key="3">
    <source>
        <dbReference type="ARBA" id="ARBA00022801"/>
    </source>
</evidence>
<dbReference type="PANTHER" id="PTHR43176:SF3">
    <property type="entry name" value="3-HYDROXYISOBUTYRYL-COA HYDROLASE, MITOCHONDRIAL"/>
    <property type="match status" value="1"/>
</dbReference>
<protein>
    <recommendedName>
        <fullName evidence="2">3-hydroxyisobutyryl-CoA hydrolase</fullName>
        <ecNumber evidence="2">3.1.2.4</ecNumber>
    </recommendedName>
</protein>
<dbReference type="GO" id="GO:0016787">
    <property type="term" value="F:hydrolase activity"/>
    <property type="evidence" value="ECO:0007669"/>
    <property type="project" value="UniProtKB-KW"/>
</dbReference>
<keyword evidence="3 5" id="KW-0378">Hydrolase</keyword>
<reference evidence="5 6" key="1">
    <citation type="journal article" date="2023" name="Int. J. Syst. Evol. Microbiol.">
        <title>Methylocystis iwaonis sp. nov., a type II methane-oxidizing bacterium from surface soil of a rice paddy field in Japan, and emended description of the genus Methylocystis (ex Whittenbury et al. 1970) Bowman et al. 1993.</title>
        <authorList>
            <person name="Kaise H."/>
            <person name="Sawadogo J.B."/>
            <person name="Alam M.S."/>
            <person name="Ueno C."/>
            <person name="Dianou D."/>
            <person name="Shinjo R."/>
            <person name="Asakawa S."/>
        </authorList>
    </citation>
    <scope>NUCLEOTIDE SEQUENCE [LARGE SCALE GENOMIC DNA]</scope>
    <source>
        <strain evidence="5 6">SS37A-Re</strain>
    </source>
</reference>
<dbReference type="InterPro" id="IPR032259">
    <property type="entry name" value="HIBYL-CoA-H"/>
</dbReference>
<dbReference type="Proteomes" id="UP001317629">
    <property type="component" value="Chromosome"/>
</dbReference>
<evidence type="ECO:0000259" key="4">
    <source>
        <dbReference type="Pfam" id="PF16113"/>
    </source>
</evidence>
<keyword evidence="6" id="KW-1185">Reference proteome</keyword>
<sequence length="353" mass="38795">MSEEEPLLVSREHGLGRIRLNRPKALNSLTLDMVRRFTRALADFADDPNIVAVLLTGEGERGLCAGGDIRALYECRNDGKEHYKTFWREEYALNARIASFPKPYIALMDGVVMGGGVGVSAHGNRRIATERTQIAMPETRIGFIPDVGGTWLLTRRNGAGVYMALSGAAVGAADAIHVGLCDLTVASARVPELLEELTLAPNANHVDRILCSFVIDAGKGELQRHEEELQGIIALDSVERVLDHLRLNGSTFGRKAAEEIRRNSPTSLKVTHALLERARIAGRLEACLINEYRAACSLLDSHDLYEGIRAALIDKDKTPRWLPSSLEEVDDIAVQKIIEARDDPEPDFGSLQQ</sequence>
<dbReference type="PANTHER" id="PTHR43176">
    <property type="entry name" value="3-HYDROXYISOBUTYRYL-COA HYDROLASE-RELATED"/>
    <property type="match status" value="1"/>
</dbReference>
<dbReference type="CDD" id="cd06558">
    <property type="entry name" value="crotonase-like"/>
    <property type="match status" value="1"/>
</dbReference>
<accession>A0ABM8ECH0</accession>
<dbReference type="InterPro" id="IPR029045">
    <property type="entry name" value="ClpP/crotonase-like_dom_sf"/>
</dbReference>
<dbReference type="InterPro" id="IPR045004">
    <property type="entry name" value="ECH_dom"/>
</dbReference>
<dbReference type="Gene3D" id="3.90.226.10">
    <property type="entry name" value="2-enoyl-CoA Hydratase, Chain A, domain 1"/>
    <property type="match status" value="1"/>
</dbReference>
<evidence type="ECO:0000313" key="5">
    <source>
        <dbReference type="EMBL" id="BDV35599.1"/>
    </source>
</evidence>
<dbReference type="NCBIfam" id="NF004127">
    <property type="entry name" value="PRK05617.1"/>
    <property type="match status" value="1"/>
</dbReference>
<evidence type="ECO:0000256" key="2">
    <source>
        <dbReference type="ARBA" id="ARBA00011915"/>
    </source>
</evidence>
<dbReference type="EC" id="3.1.2.4" evidence="2"/>